<feature type="transmembrane region" description="Helical" evidence="7">
    <location>
        <begin position="37"/>
        <end position="58"/>
    </location>
</feature>
<reference evidence="10" key="1">
    <citation type="journal article" date="2019" name="Int. J. Syst. Evol. Microbiol.">
        <title>The Global Catalogue of Microorganisms (GCM) 10K type strain sequencing project: providing services to taxonomists for standard genome sequencing and annotation.</title>
        <authorList>
            <consortium name="The Broad Institute Genomics Platform"/>
            <consortium name="The Broad Institute Genome Sequencing Center for Infectious Disease"/>
            <person name="Wu L."/>
            <person name="Ma J."/>
        </authorList>
    </citation>
    <scope>NUCLEOTIDE SEQUENCE [LARGE SCALE GENOMIC DNA]</scope>
    <source>
        <strain evidence="10">CGMCC 1.15790</strain>
    </source>
</reference>
<sequence>MAVLLIGAFVAILNQTLLTTALPPIMEDLRIDPNTAQWLTTIFMLVNGIMIPITAFLIETFTTRKLFISAISMFAAGTFICAISPNFSILMVGRVIQAAGAGIMMPLMQTIVLLIFPIHKRGQAMGFMGLVISFAPAIGPTLAGIIVDHFHWRTLFYIVFPIAVFDIIFAYFILKNVTEQKFPKVDVLSIILSTFGFGGILYGFSSAGSLGWSHEAVLISISIGIISLIFFSHRQLRLREPILELRVLKYRIFTLTTIIGMIVFMVMVGGATILPLYMQDMRNFTATESGLMMLPGAILMGLMSPITGRIFDRVGAKWLMLIGLSLMAISNVLYTDLSEETPLTFMMAVYTLRMFSISLVMMPITTAGLNSLPRDLIPHGTAVNNTFRQVSGSIGTALLITIMTTVAWRSDAGDAMITGVNTAFWVSFVLSLLCLVLSFYVKSNAASTKTSRST</sequence>
<dbReference type="PRINTS" id="PR01036">
    <property type="entry name" value="TCRTETB"/>
</dbReference>
<dbReference type="NCBIfam" id="TIGR00711">
    <property type="entry name" value="efflux_EmrB"/>
    <property type="match status" value="1"/>
</dbReference>
<feature type="transmembrane region" description="Helical" evidence="7">
    <location>
        <begin position="70"/>
        <end position="89"/>
    </location>
</feature>
<keyword evidence="3" id="KW-1003">Cell membrane</keyword>
<comment type="subcellular location">
    <subcellularLocation>
        <location evidence="1">Cell membrane</location>
        <topology evidence="1">Multi-pass membrane protein</topology>
    </subcellularLocation>
</comment>
<gene>
    <name evidence="9" type="ORF">ACFPTR_04890</name>
</gene>
<protein>
    <submittedName>
        <fullName evidence="9">MDR family MFS transporter</fullName>
    </submittedName>
</protein>
<feature type="transmembrane region" description="Helical" evidence="7">
    <location>
        <begin position="290"/>
        <end position="311"/>
    </location>
</feature>
<dbReference type="CDD" id="cd17503">
    <property type="entry name" value="MFS_LmrB_MDR_like"/>
    <property type="match status" value="1"/>
</dbReference>
<feature type="transmembrane region" description="Helical" evidence="7">
    <location>
        <begin position="210"/>
        <end position="231"/>
    </location>
</feature>
<feature type="transmembrane region" description="Helical" evidence="7">
    <location>
        <begin position="347"/>
        <end position="369"/>
    </location>
</feature>
<feature type="transmembrane region" description="Helical" evidence="7">
    <location>
        <begin position="252"/>
        <end position="278"/>
    </location>
</feature>
<dbReference type="InterPro" id="IPR004638">
    <property type="entry name" value="EmrB-like"/>
</dbReference>
<proteinExistence type="predicted"/>
<keyword evidence="6 7" id="KW-0472">Membrane</keyword>
<evidence type="ECO:0000256" key="4">
    <source>
        <dbReference type="ARBA" id="ARBA00022692"/>
    </source>
</evidence>
<dbReference type="SUPFAM" id="SSF103473">
    <property type="entry name" value="MFS general substrate transporter"/>
    <property type="match status" value="1"/>
</dbReference>
<dbReference type="EMBL" id="JBHSPF010000018">
    <property type="protein sequence ID" value="MFC5628230.1"/>
    <property type="molecule type" value="Genomic_DNA"/>
</dbReference>
<feature type="transmembrane region" description="Helical" evidence="7">
    <location>
        <begin position="95"/>
        <end position="115"/>
    </location>
</feature>
<evidence type="ECO:0000256" key="6">
    <source>
        <dbReference type="ARBA" id="ARBA00023136"/>
    </source>
</evidence>
<dbReference type="PANTHER" id="PTHR42718">
    <property type="entry name" value="MAJOR FACILITATOR SUPERFAMILY MULTIDRUG TRANSPORTER MFSC"/>
    <property type="match status" value="1"/>
</dbReference>
<evidence type="ECO:0000256" key="7">
    <source>
        <dbReference type="SAM" id="Phobius"/>
    </source>
</evidence>
<evidence type="ECO:0000256" key="5">
    <source>
        <dbReference type="ARBA" id="ARBA00022989"/>
    </source>
</evidence>
<dbReference type="Proteomes" id="UP001596143">
    <property type="component" value="Unassembled WGS sequence"/>
</dbReference>
<feature type="transmembrane region" description="Helical" evidence="7">
    <location>
        <begin position="318"/>
        <end position="335"/>
    </location>
</feature>
<evidence type="ECO:0000313" key="10">
    <source>
        <dbReference type="Proteomes" id="UP001596143"/>
    </source>
</evidence>
<dbReference type="Gene3D" id="1.20.1250.20">
    <property type="entry name" value="MFS general substrate transporter like domains"/>
    <property type="match status" value="1"/>
</dbReference>
<evidence type="ECO:0000256" key="3">
    <source>
        <dbReference type="ARBA" id="ARBA00022475"/>
    </source>
</evidence>
<accession>A0ABW0U439</accession>
<keyword evidence="10" id="KW-1185">Reference proteome</keyword>
<dbReference type="InterPro" id="IPR011701">
    <property type="entry name" value="MFS"/>
</dbReference>
<dbReference type="RefSeq" id="WP_270897597.1">
    <property type="nucleotide sequence ID" value="NZ_JBHSPF010000018.1"/>
</dbReference>
<evidence type="ECO:0000256" key="1">
    <source>
        <dbReference type="ARBA" id="ARBA00004651"/>
    </source>
</evidence>
<dbReference type="InterPro" id="IPR020846">
    <property type="entry name" value="MFS_dom"/>
</dbReference>
<feature type="transmembrane region" description="Helical" evidence="7">
    <location>
        <begin position="185"/>
        <end position="204"/>
    </location>
</feature>
<name>A0ABW0U439_9BACI</name>
<dbReference type="Pfam" id="PF07690">
    <property type="entry name" value="MFS_1"/>
    <property type="match status" value="1"/>
</dbReference>
<feature type="transmembrane region" description="Helical" evidence="7">
    <location>
        <begin position="390"/>
        <end position="410"/>
    </location>
</feature>
<evidence type="ECO:0000256" key="2">
    <source>
        <dbReference type="ARBA" id="ARBA00022448"/>
    </source>
</evidence>
<keyword evidence="2" id="KW-0813">Transport</keyword>
<keyword evidence="4 7" id="KW-0812">Transmembrane</keyword>
<feature type="transmembrane region" description="Helical" evidence="7">
    <location>
        <begin position="152"/>
        <end position="173"/>
    </location>
</feature>
<feature type="transmembrane region" description="Helical" evidence="7">
    <location>
        <begin position="127"/>
        <end position="146"/>
    </location>
</feature>
<feature type="transmembrane region" description="Helical" evidence="7">
    <location>
        <begin position="422"/>
        <end position="441"/>
    </location>
</feature>
<evidence type="ECO:0000259" key="8">
    <source>
        <dbReference type="PROSITE" id="PS50850"/>
    </source>
</evidence>
<dbReference type="PANTHER" id="PTHR42718:SF24">
    <property type="entry name" value="MAJOR FACILITATOR SUPERFAMILY (MFS) PROFILE DOMAIN-CONTAINING PROTEIN"/>
    <property type="match status" value="1"/>
</dbReference>
<keyword evidence="5 7" id="KW-1133">Transmembrane helix</keyword>
<feature type="domain" description="Major facilitator superfamily (MFS) profile" evidence="8">
    <location>
        <begin position="1"/>
        <end position="446"/>
    </location>
</feature>
<dbReference type="Gene3D" id="1.20.1720.10">
    <property type="entry name" value="Multidrug resistance protein D"/>
    <property type="match status" value="1"/>
</dbReference>
<dbReference type="PROSITE" id="PS50850">
    <property type="entry name" value="MFS"/>
    <property type="match status" value="1"/>
</dbReference>
<evidence type="ECO:0000313" key="9">
    <source>
        <dbReference type="EMBL" id="MFC5628230.1"/>
    </source>
</evidence>
<organism evidence="9 10">
    <name type="scientific">Aliibacillus thermotolerans</name>
    <dbReference type="NCBI Taxonomy" id="1834418"/>
    <lineage>
        <taxon>Bacteria</taxon>
        <taxon>Bacillati</taxon>
        <taxon>Bacillota</taxon>
        <taxon>Bacilli</taxon>
        <taxon>Bacillales</taxon>
        <taxon>Bacillaceae</taxon>
        <taxon>Aliibacillus</taxon>
    </lineage>
</organism>
<comment type="caution">
    <text evidence="9">The sequence shown here is derived from an EMBL/GenBank/DDBJ whole genome shotgun (WGS) entry which is preliminary data.</text>
</comment>
<dbReference type="InterPro" id="IPR036259">
    <property type="entry name" value="MFS_trans_sf"/>
</dbReference>